<protein>
    <submittedName>
        <fullName evidence="7">ABC transporter permease</fullName>
    </submittedName>
</protein>
<organism evidence="7">
    <name type="scientific">Thiolapillus brandeum</name>
    <dbReference type="NCBI Taxonomy" id="1076588"/>
    <lineage>
        <taxon>Bacteria</taxon>
        <taxon>Pseudomonadati</taxon>
        <taxon>Pseudomonadota</taxon>
        <taxon>Gammaproteobacteria</taxon>
        <taxon>Chromatiales</taxon>
        <taxon>Sedimenticolaceae</taxon>
        <taxon>Thiolapillus</taxon>
    </lineage>
</organism>
<evidence type="ECO:0000313" key="7">
    <source>
        <dbReference type="EMBL" id="HHH13576.1"/>
    </source>
</evidence>
<feature type="domain" description="ABC-2 type transporter transmembrane" evidence="6">
    <location>
        <begin position="64"/>
        <end position="188"/>
    </location>
</feature>
<dbReference type="PANTHER" id="PTHR43471">
    <property type="entry name" value="ABC TRANSPORTER PERMEASE"/>
    <property type="match status" value="1"/>
</dbReference>
<sequence>MISAIALRELKEKYGGASGWLALAAIQLLLAWMLFAQLEIYLRIQPRLTALASPLGIADLVVAPTLASAALALLLLVPLLGMGSIAGEVQSRRLALLLSSPVRASTLVLGKWLGLLLAALPAGLLVLLMALVLGLGSHLDPGRLASSALGLLLVAALAAAVTLWFSSLVEQPLTAAALAWGLLFLLWFLDSSGGEGLALLSLRSHLEPFFQGRVAAEALAWFSVLTAAPLALAVHRLWRLGGGD</sequence>
<dbReference type="Proteomes" id="UP000886100">
    <property type="component" value="Unassembled WGS sequence"/>
</dbReference>
<comment type="caution">
    <text evidence="7">The sequence shown here is derived from an EMBL/GenBank/DDBJ whole genome shotgun (WGS) entry which is preliminary data.</text>
</comment>
<dbReference type="GO" id="GO:0005886">
    <property type="term" value="C:plasma membrane"/>
    <property type="evidence" value="ECO:0007669"/>
    <property type="project" value="UniProtKB-SubCell"/>
</dbReference>
<keyword evidence="4 5" id="KW-0472">Membrane</keyword>
<evidence type="ECO:0000259" key="6">
    <source>
        <dbReference type="Pfam" id="PF12698"/>
    </source>
</evidence>
<evidence type="ECO:0000256" key="2">
    <source>
        <dbReference type="ARBA" id="ARBA00022692"/>
    </source>
</evidence>
<dbReference type="Pfam" id="PF12698">
    <property type="entry name" value="ABC2_membrane_3"/>
    <property type="match status" value="1"/>
</dbReference>
<evidence type="ECO:0000256" key="3">
    <source>
        <dbReference type="ARBA" id="ARBA00022989"/>
    </source>
</evidence>
<keyword evidence="2 5" id="KW-0812">Transmembrane</keyword>
<name>A0A7C5IZV4_9GAMM</name>
<feature type="transmembrane region" description="Helical" evidence="5">
    <location>
        <begin position="20"/>
        <end position="42"/>
    </location>
</feature>
<feature type="transmembrane region" description="Helical" evidence="5">
    <location>
        <begin position="218"/>
        <end position="238"/>
    </location>
</feature>
<feature type="transmembrane region" description="Helical" evidence="5">
    <location>
        <begin position="108"/>
        <end position="132"/>
    </location>
</feature>
<evidence type="ECO:0000256" key="4">
    <source>
        <dbReference type="ARBA" id="ARBA00023136"/>
    </source>
</evidence>
<keyword evidence="3 5" id="KW-1133">Transmembrane helix</keyword>
<accession>A0A7C5IZV4</accession>
<dbReference type="GO" id="GO:0140359">
    <property type="term" value="F:ABC-type transporter activity"/>
    <property type="evidence" value="ECO:0007669"/>
    <property type="project" value="InterPro"/>
</dbReference>
<comment type="subcellular location">
    <subcellularLocation>
        <location evidence="1">Membrane</location>
        <topology evidence="1">Multi-pass membrane protein</topology>
    </subcellularLocation>
</comment>
<gene>
    <name evidence="7" type="ORF">ENJ98_05015</name>
</gene>
<proteinExistence type="predicted"/>
<feature type="transmembrane region" description="Helical" evidence="5">
    <location>
        <begin position="144"/>
        <end position="165"/>
    </location>
</feature>
<dbReference type="InterPro" id="IPR013525">
    <property type="entry name" value="ABC2_TM"/>
</dbReference>
<reference evidence="7" key="1">
    <citation type="journal article" date="2020" name="mSystems">
        <title>Genome- and Community-Level Interaction Insights into Carbon Utilization and Element Cycling Functions of Hydrothermarchaeota in Hydrothermal Sediment.</title>
        <authorList>
            <person name="Zhou Z."/>
            <person name="Liu Y."/>
            <person name="Xu W."/>
            <person name="Pan J."/>
            <person name="Luo Z.H."/>
            <person name="Li M."/>
        </authorList>
    </citation>
    <scope>NUCLEOTIDE SEQUENCE [LARGE SCALE GENOMIC DNA]</scope>
    <source>
        <strain evidence="7">HyVt-535</strain>
    </source>
</reference>
<dbReference type="EMBL" id="DROM01000302">
    <property type="protein sequence ID" value="HHH13576.1"/>
    <property type="molecule type" value="Genomic_DNA"/>
</dbReference>
<evidence type="ECO:0000256" key="1">
    <source>
        <dbReference type="ARBA" id="ARBA00004141"/>
    </source>
</evidence>
<evidence type="ECO:0000256" key="5">
    <source>
        <dbReference type="SAM" id="Phobius"/>
    </source>
</evidence>
<feature type="transmembrane region" description="Helical" evidence="5">
    <location>
        <begin position="172"/>
        <end position="189"/>
    </location>
</feature>
<dbReference type="AlphaFoldDB" id="A0A7C5IZV4"/>
<dbReference type="PANTHER" id="PTHR43471:SF1">
    <property type="entry name" value="ABC TRANSPORTER PERMEASE PROTEIN NOSY-RELATED"/>
    <property type="match status" value="1"/>
</dbReference>
<feature type="transmembrane region" description="Helical" evidence="5">
    <location>
        <begin position="62"/>
        <end position="87"/>
    </location>
</feature>